<reference evidence="1" key="2">
    <citation type="submission" date="2020-11" db="EMBL/GenBank/DDBJ databases">
        <authorList>
            <person name="McCartney M.A."/>
            <person name="Auch B."/>
            <person name="Kono T."/>
            <person name="Mallez S."/>
            <person name="Becker A."/>
            <person name="Gohl D.M."/>
            <person name="Silverstein K.A.T."/>
            <person name="Koren S."/>
            <person name="Bechman K.B."/>
            <person name="Herman A."/>
            <person name="Abrahante J.E."/>
            <person name="Garbe J."/>
        </authorList>
    </citation>
    <scope>NUCLEOTIDE SEQUENCE</scope>
    <source>
        <strain evidence="1">Duluth1</strain>
        <tissue evidence="1">Whole animal</tissue>
    </source>
</reference>
<dbReference type="AlphaFoldDB" id="A0A9D4HH90"/>
<protein>
    <submittedName>
        <fullName evidence="1">Uncharacterized protein</fullName>
    </submittedName>
</protein>
<keyword evidence="2" id="KW-1185">Reference proteome</keyword>
<accession>A0A9D4HH90</accession>
<evidence type="ECO:0000313" key="1">
    <source>
        <dbReference type="EMBL" id="KAH3718727.1"/>
    </source>
</evidence>
<proteinExistence type="predicted"/>
<dbReference type="Proteomes" id="UP000828390">
    <property type="component" value="Unassembled WGS sequence"/>
</dbReference>
<sequence length="91" mass="10139">MRAGWLVGWLAGGRAEQALYVYASLRQRFSVVMEWLDVSFEEEVVTTTQHDPKPTVTMMTAGKFTSCYNAVKVQSHYDAGGALCVIRHLLG</sequence>
<name>A0A9D4HH90_DREPO</name>
<comment type="caution">
    <text evidence="1">The sequence shown here is derived from an EMBL/GenBank/DDBJ whole genome shotgun (WGS) entry which is preliminary data.</text>
</comment>
<dbReference type="EMBL" id="JAIWYP010000013">
    <property type="protein sequence ID" value="KAH3718727.1"/>
    <property type="molecule type" value="Genomic_DNA"/>
</dbReference>
<reference evidence="1" key="1">
    <citation type="journal article" date="2019" name="bioRxiv">
        <title>The Genome of the Zebra Mussel, Dreissena polymorpha: A Resource for Invasive Species Research.</title>
        <authorList>
            <person name="McCartney M.A."/>
            <person name="Auch B."/>
            <person name="Kono T."/>
            <person name="Mallez S."/>
            <person name="Zhang Y."/>
            <person name="Obille A."/>
            <person name="Becker A."/>
            <person name="Abrahante J.E."/>
            <person name="Garbe J."/>
            <person name="Badalamenti J.P."/>
            <person name="Herman A."/>
            <person name="Mangelson H."/>
            <person name="Liachko I."/>
            <person name="Sullivan S."/>
            <person name="Sone E.D."/>
            <person name="Koren S."/>
            <person name="Silverstein K.A.T."/>
            <person name="Beckman K.B."/>
            <person name="Gohl D.M."/>
        </authorList>
    </citation>
    <scope>NUCLEOTIDE SEQUENCE</scope>
    <source>
        <strain evidence="1">Duluth1</strain>
        <tissue evidence="1">Whole animal</tissue>
    </source>
</reference>
<evidence type="ECO:0000313" key="2">
    <source>
        <dbReference type="Proteomes" id="UP000828390"/>
    </source>
</evidence>
<gene>
    <name evidence="1" type="ORF">DPMN_061533</name>
</gene>
<organism evidence="1 2">
    <name type="scientific">Dreissena polymorpha</name>
    <name type="common">Zebra mussel</name>
    <name type="synonym">Mytilus polymorpha</name>
    <dbReference type="NCBI Taxonomy" id="45954"/>
    <lineage>
        <taxon>Eukaryota</taxon>
        <taxon>Metazoa</taxon>
        <taxon>Spiralia</taxon>
        <taxon>Lophotrochozoa</taxon>
        <taxon>Mollusca</taxon>
        <taxon>Bivalvia</taxon>
        <taxon>Autobranchia</taxon>
        <taxon>Heteroconchia</taxon>
        <taxon>Euheterodonta</taxon>
        <taxon>Imparidentia</taxon>
        <taxon>Neoheterodontei</taxon>
        <taxon>Myida</taxon>
        <taxon>Dreissenoidea</taxon>
        <taxon>Dreissenidae</taxon>
        <taxon>Dreissena</taxon>
    </lineage>
</organism>